<keyword evidence="2 5" id="KW-0645">Protease</keyword>
<feature type="domain" description="Secretion system C-terminal sorting" evidence="8">
    <location>
        <begin position="1242"/>
        <end position="1315"/>
    </location>
</feature>
<sequence length="1317" mass="139307">MKKLVLLGLSFFALPWVWAQKPISLYTNTTTKQLEKSARQVADAEQQSYTKALSFAQKRGWFIERMYANGRRVKLQGLDALGEPIYLSTFSNVVAAATTRTNTLQTGGSLGLNLTGGSSRMSGRLGIWDGGAVRSDHVELAGRVTQVDNATTANAHATHVSGTMIASGVNPAAKGMATGASLRAWDFTNDLSEITGAASGLLISNHSYGQLAGWDLDEDGTTWRWYGSDAVSETEDYKFGYYDSKAQSLDKLAVNTPNYLICFSAGNSRDAAGVNKPVDGASYNLGSGSTTSTKVRKSNGAFDNIPTYSTAKNILTVGAVGGLPNGINQASDIQQASFSSSGPTDDGRIKPDIMGDGVGLLSSTSTATDAYTTLSGTSMASPNVSGSLFLLQELYGQLNDNQFMRSSTLKGLVIHTAEDAGNPGPDYSFGWGLLNAEKAAMVLLNTDKSHSVAERQLTSGQTYTQQVIASGRGPLTVTITWIDPEATPVAIGPSALNSRTPRLVNDLDIRISDGTTTYQPYILDPNNPTQAATTGDNILDNVEKIYIANPVPGRIYTVTVTHKNNLQGGTQAYSLLMSGMGGTAYCSALATTTNVSKISKVVFGNFSRNLPDGCGSNQVYTDQVAEISVGQTLTYEISVANCNGQNTQKTIRMFADWNLDGDFDDNNETLATSATLTSGGVFNGSLTIPSTVRVGQLIPLRIISREGTTAPTACGNYTAGQTQEYQLKVVKPARDAGVTALLSPENNFCPNGGIALQVAVQNFGTEAQANVPVTAQISDGTTVVATLRGQVSLNAFQQKNVWLTSDFTATANKSYTIIVRTELEGDQLNTNNALTQTRTTAAVIAPQATAQTCGTDGKVTLRNTATGTAFWYDAPSGGNLIAIGNATSLEQKPASGTVYVSLNEFRSKIGPATKSVFAGGGYNQFSPALTVRAEVPVVLESARLYIGNSGKITFTAVNAAGRNVSSVTLDVTATRNPAAAGATTDDPNDTGAVYPLNLTLPEAGDYQIQISYANGATIYRNLSSSTKPYPFSLSNVFSITGNTAGSAANTYYYYLYDLSVRANGCTSSRLAIPITAGTVTSPAQITAGANATLCQNSSLTLQANTGTGFVYQWYRENQPISGATGATVTVTQAGNYTVRVSEASGCETTSSPTSVQLQAVSVPTIGREELKLTSSQAVAYQWYRDGTLITGATSQNYLVGQSGSYTVQTKNAAGCTATSEPTTVTITAIAPEQTQFIFTLQPNPAQERIRITYQAVGLQQATARMYSSDGKLIFSKSLTVEGNLYQTDVDVTHWAPGLYLVQISDGQRIVSKRFIKN</sequence>
<evidence type="ECO:0000256" key="2">
    <source>
        <dbReference type="ARBA" id="ARBA00022670"/>
    </source>
</evidence>
<dbReference type="GO" id="GO:0006508">
    <property type="term" value="P:proteolysis"/>
    <property type="evidence" value="ECO:0007669"/>
    <property type="project" value="UniProtKB-KW"/>
</dbReference>
<evidence type="ECO:0000256" key="3">
    <source>
        <dbReference type="ARBA" id="ARBA00022801"/>
    </source>
</evidence>
<evidence type="ECO:0000313" key="11">
    <source>
        <dbReference type="Proteomes" id="UP000239590"/>
    </source>
</evidence>
<dbReference type="SUPFAM" id="SSF52743">
    <property type="entry name" value="Subtilisin-like"/>
    <property type="match status" value="1"/>
</dbReference>
<gene>
    <name evidence="10" type="ORF">C5O19_23805</name>
</gene>
<dbReference type="SUPFAM" id="SSF49785">
    <property type="entry name" value="Galactose-binding domain-like"/>
    <property type="match status" value="1"/>
</dbReference>
<dbReference type="OrthoDB" id="9792152at2"/>
<evidence type="ECO:0000313" key="10">
    <source>
        <dbReference type="EMBL" id="PQA53708.1"/>
    </source>
</evidence>
<evidence type="ECO:0000256" key="4">
    <source>
        <dbReference type="ARBA" id="ARBA00022825"/>
    </source>
</evidence>
<feature type="domain" description="GEVED" evidence="9">
    <location>
        <begin position="651"/>
        <end position="727"/>
    </location>
</feature>
<comment type="caution">
    <text evidence="10">The sequence shown here is derived from an EMBL/GenBank/DDBJ whole genome shotgun (WGS) entry which is preliminary data.</text>
</comment>
<dbReference type="CDD" id="cd04842">
    <property type="entry name" value="Peptidases_S8_Kp43_protease"/>
    <property type="match status" value="1"/>
</dbReference>
<feature type="active site" description="Charge relay system" evidence="5">
    <location>
        <position position="156"/>
    </location>
</feature>
<dbReference type="InterPro" id="IPR050131">
    <property type="entry name" value="Peptidase_S8_subtilisin-like"/>
</dbReference>
<dbReference type="InterPro" id="IPR000209">
    <property type="entry name" value="Peptidase_S8/S53_dom"/>
</dbReference>
<feature type="active site" description="Charge relay system" evidence="5">
    <location>
        <position position="129"/>
    </location>
</feature>
<dbReference type="PRINTS" id="PR00723">
    <property type="entry name" value="SUBTILISIN"/>
</dbReference>
<dbReference type="InterPro" id="IPR013783">
    <property type="entry name" value="Ig-like_fold"/>
</dbReference>
<keyword evidence="11" id="KW-1185">Reference proteome</keyword>
<dbReference type="InterPro" id="IPR015500">
    <property type="entry name" value="Peptidase_S8_subtilisin-rel"/>
</dbReference>
<dbReference type="InterPro" id="IPR034058">
    <property type="entry name" value="TagA/B/C/D_pept_dom"/>
</dbReference>
<dbReference type="InterPro" id="IPR045474">
    <property type="entry name" value="GEVED"/>
</dbReference>
<dbReference type="PANTHER" id="PTHR43806">
    <property type="entry name" value="PEPTIDASE S8"/>
    <property type="match status" value="1"/>
</dbReference>
<accession>A0A2S7IFA6</accession>
<dbReference type="Pfam" id="PF20009">
    <property type="entry name" value="GEVED"/>
    <property type="match status" value="1"/>
</dbReference>
<dbReference type="Pfam" id="PF00082">
    <property type="entry name" value="Peptidase_S8"/>
    <property type="match status" value="1"/>
</dbReference>
<evidence type="ECO:0000256" key="1">
    <source>
        <dbReference type="ARBA" id="ARBA00011073"/>
    </source>
</evidence>
<keyword evidence="3 5" id="KW-0378">Hydrolase</keyword>
<feature type="active site" description="Charge relay system" evidence="5">
    <location>
        <position position="378"/>
    </location>
</feature>
<feature type="domain" description="Peptidase S8/S53" evidence="7">
    <location>
        <begin position="137"/>
        <end position="432"/>
    </location>
</feature>
<dbReference type="InterPro" id="IPR036852">
    <property type="entry name" value="Peptidase_S8/S53_dom_sf"/>
</dbReference>
<keyword evidence="4 5" id="KW-0720">Serine protease</keyword>
<dbReference type="InterPro" id="IPR026444">
    <property type="entry name" value="Secre_tail"/>
</dbReference>
<evidence type="ECO:0000259" key="8">
    <source>
        <dbReference type="Pfam" id="PF18962"/>
    </source>
</evidence>
<reference evidence="11" key="1">
    <citation type="submission" date="2018-02" db="EMBL/GenBank/DDBJ databases">
        <title>Genome sequencing of Solimonas sp. HR-BB.</title>
        <authorList>
            <person name="Lee Y."/>
            <person name="Jeon C.O."/>
        </authorList>
    </citation>
    <scope>NUCLEOTIDE SEQUENCE [LARGE SCALE GENOMIC DNA]</scope>
    <source>
        <strain evidence="11">HR-U</strain>
    </source>
</reference>
<feature type="signal peptide" evidence="6">
    <location>
        <begin position="1"/>
        <end position="19"/>
    </location>
</feature>
<keyword evidence="6" id="KW-0732">Signal</keyword>
<dbReference type="PANTHER" id="PTHR43806:SF11">
    <property type="entry name" value="CEREVISIN-RELATED"/>
    <property type="match status" value="1"/>
</dbReference>
<dbReference type="Gene3D" id="2.60.40.10">
    <property type="entry name" value="Immunoglobulins"/>
    <property type="match status" value="2"/>
</dbReference>
<dbReference type="Proteomes" id="UP000239590">
    <property type="component" value="Unassembled WGS sequence"/>
</dbReference>
<dbReference type="GO" id="GO:0004252">
    <property type="term" value="F:serine-type endopeptidase activity"/>
    <property type="evidence" value="ECO:0007669"/>
    <property type="project" value="UniProtKB-UniRule"/>
</dbReference>
<evidence type="ECO:0000256" key="6">
    <source>
        <dbReference type="SAM" id="SignalP"/>
    </source>
</evidence>
<protein>
    <submittedName>
        <fullName evidence="10">Peptidase S8</fullName>
    </submittedName>
</protein>
<dbReference type="RefSeq" id="WP_104715875.1">
    <property type="nucleotide sequence ID" value="NZ_PTRA01000008.1"/>
</dbReference>
<dbReference type="InterPro" id="IPR008979">
    <property type="entry name" value="Galactose-bd-like_sf"/>
</dbReference>
<feature type="chain" id="PRO_5015410313" evidence="6">
    <location>
        <begin position="20"/>
        <end position="1317"/>
    </location>
</feature>
<organism evidence="10 11">
    <name type="scientific">Siphonobacter curvatus</name>
    <dbReference type="NCBI Taxonomy" id="2094562"/>
    <lineage>
        <taxon>Bacteria</taxon>
        <taxon>Pseudomonadati</taxon>
        <taxon>Bacteroidota</taxon>
        <taxon>Cytophagia</taxon>
        <taxon>Cytophagales</taxon>
        <taxon>Cytophagaceae</taxon>
        <taxon>Siphonobacter</taxon>
    </lineage>
</organism>
<name>A0A2S7IFA6_9BACT</name>
<dbReference type="PROSITE" id="PS00138">
    <property type="entry name" value="SUBTILASE_SER"/>
    <property type="match status" value="1"/>
</dbReference>
<dbReference type="PROSITE" id="PS51892">
    <property type="entry name" value="SUBTILASE"/>
    <property type="match status" value="1"/>
</dbReference>
<dbReference type="EMBL" id="PTRA01000008">
    <property type="protein sequence ID" value="PQA53708.1"/>
    <property type="molecule type" value="Genomic_DNA"/>
</dbReference>
<dbReference type="NCBIfam" id="TIGR04183">
    <property type="entry name" value="Por_Secre_tail"/>
    <property type="match status" value="1"/>
</dbReference>
<comment type="similarity">
    <text evidence="1 5">Belongs to the peptidase S8 family.</text>
</comment>
<dbReference type="Gene3D" id="2.60.120.380">
    <property type="match status" value="1"/>
</dbReference>
<dbReference type="InterPro" id="IPR023828">
    <property type="entry name" value="Peptidase_S8_Ser-AS"/>
</dbReference>
<dbReference type="Gene3D" id="3.40.50.200">
    <property type="entry name" value="Peptidase S8/S53 domain"/>
    <property type="match status" value="1"/>
</dbReference>
<evidence type="ECO:0000259" key="7">
    <source>
        <dbReference type="Pfam" id="PF00082"/>
    </source>
</evidence>
<dbReference type="Pfam" id="PF18962">
    <property type="entry name" value="Por_Secre_tail"/>
    <property type="match status" value="1"/>
</dbReference>
<proteinExistence type="inferred from homology"/>
<evidence type="ECO:0000256" key="5">
    <source>
        <dbReference type="PROSITE-ProRule" id="PRU01240"/>
    </source>
</evidence>
<evidence type="ECO:0000259" key="9">
    <source>
        <dbReference type="Pfam" id="PF20009"/>
    </source>
</evidence>